<feature type="domain" description="MacB-like periplasmic core" evidence="9">
    <location>
        <begin position="20"/>
        <end position="241"/>
    </location>
</feature>
<feature type="domain" description="ABC3 transporter permease C-terminal" evidence="8">
    <location>
        <begin position="287"/>
        <end position="394"/>
    </location>
</feature>
<feature type="transmembrane region" description="Helical" evidence="7">
    <location>
        <begin position="339"/>
        <end position="362"/>
    </location>
</feature>
<keyword evidence="11" id="KW-1185">Reference proteome</keyword>
<evidence type="ECO:0000256" key="2">
    <source>
        <dbReference type="ARBA" id="ARBA00022475"/>
    </source>
</evidence>
<dbReference type="GO" id="GO:0022857">
    <property type="term" value="F:transmembrane transporter activity"/>
    <property type="evidence" value="ECO:0007669"/>
    <property type="project" value="TreeGrafter"/>
</dbReference>
<dbReference type="OrthoDB" id="5933722at2"/>
<feature type="domain" description="MacB-like periplasmic core" evidence="9">
    <location>
        <begin position="428"/>
        <end position="634"/>
    </location>
</feature>
<evidence type="ECO:0000256" key="7">
    <source>
        <dbReference type="SAM" id="Phobius"/>
    </source>
</evidence>
<accession>A0A0E9MTI2</accession>
<keyword evidence="5 7" id="KW-0472">Membrane</keyword>
<evidence type="ECO:0000259" key="9">
    <source>
        <dbReference type="Pfam" id="PF12704"/>
    </source>
</evidence>
<dbReference type="GO" id="GO:0005886">
    <property type="term" value="C:plasma membrane"/>
    <property type="evidence" value="ECO:0007669"/>
    <property type="project" value="UniProtKB-SubCell"/>
</dbReference>
<evidence type="ECO:0000256" key="6">
    <source>
        <dbReference type="ARBA" id="ARBA00038076"/>
    </source>
</evidence>
<evidence type="ECO:0000259" key="8">
    <source>
        <dbReference type="Pfam" id="PF02687"/>
    </source>
</evidence>
<evidence type="ECO:0000313" key="11">
    <source>
        <dbReference type="Proteomes" id="UP000033121"/>
    </source>
</evidence>
<sequence length="790" mass="88422">MIKNYLLIGLRNLRKNPAYSTINILGLSVGLAVTILIGLWIYDEISFNQVHEKHERLAQMMTTQTFNGEKGTGPAVSLPIAPALRTAYPGDFKHLAQTSWNFGHIIAVGDKKLNTHGMWVQQPFPEMISLHMIKGNAGSLNNPSSILITQSLAKALFGEGEALGQTVKIDNRTDYKVSGVFKDLPNNSTFFDSKIFLSWEAYLKSENWVKESADQWGNHSWQLFAEMQPGVSMATVTNKIRFLPRKHVKEGEEEILLHPMDKWHLHSEFKNGKVAGGRIQFVWLFGTIGVFVLLLACINFMNLSTARSEKRAREVGVRKAIGSMRTQLIYQFLTESILVAWFALFLSVLLVLAALPFFNGIAKKEITIPWGQPYFWLSALAVTLITGIVAGSYPAFYLSGFQPVKVLKGTFKAGRLAAIPRQVLVVLQFTVSITLIIGTIIVFRQIQFAKDRPVGYSRDGLFTVMISTPELWGHYNSLRDDLLKTGVVADMAESSSPSTGIWSNQIGFEWKGKDPNSVPLFGIVACTHDYGNTHRWKIKEGRDFSREFVTDSGGLILNEAAVKLTGLKQVVGETIKWNDKERKVIGVVKDMVMESPYEPVKPTIFFLDYNWTSVITIRVKPEVPMRKALAAIEPVFRKADPGSPFKYEFTDEEYANKFSDEERIGNLATFFAILAVFISCLGLFGLASFVAEQKTKEIGVRKVLGASVFNLWQAMSTGFLKLVIISCLIAIPIAWYFLSGWLQQYQYRTTISMWVFFLAALGAVLISLVTVSFHSVRAALANPVKSLRTE</sequence>
<protein>
    <submittedName>
        <fullName evidence="10">Putative ABC transporter permease protein</fullName>
    </submittedName>
</protein>
<dbReference type="Pfam" id="PF12704">
    <property type="entry name" value="MacB_PCD"/>
    <property type="match status" value="2"/>
</dbReference>
<evidence type="ECO:0000256" key="3">
    <source>
        <dbReference type="ARBA" id="ARBA00022692"/>
    </source>
</evidence>
<comment type="caution">
    <text evidence="10">The sequence shown here is derived from an EMBL/GenBank/DDBJ whole genome shotgun (WGS) entry which is preliminary data.</text>
</comment>
<dbReference type="PANTHER" id="PTHR30572:SF4">
    <property type="entry name" value="ABC TRANSPORTER PERMEASE YTRF"/>
    <property type="match status" value="1"/>
</dbReference>
<keyword evidence="4 7" id="KW-1133">Transmembrane helix</keyword>
<comment type="similarity">
    <text evidence="6">Belongs to the ABC-4 integral membrane protein family.</text>
</comment>
<dbReference type="Proteomes" id="UP000033121">
    <property type="component" value="Unassembled WGS sequence"/>
</dbReference>
<dbReference type="EMBL" id="BBWV01000001">
    <property type="protein sequence ID" value="GAO41072.1"/>
    <property type="molecule type" value="Genomic_DNA"/>
</dbReference>
<dbReference type="STRING" id="1220578.FPE01S_01_00840"/>
<evidence type="ECO:0000256" key="1">
    <source>
        <dbReference type="ARBA" id="ARBA00004651"/>
    </source>
</evidence>
<dbReference type="InterPro" id="IPR025857">
    <property type="entry name" value="MacB_PCD"/>
</dbReference>
<dbReference type="RefSeq" id="WP_046366999.1">
    <property type="nucleotide sequence ID" value="NZ_BBWV01000001.1"/>
</dbReference>
<dbReference type="AlphaFoldDB" id="A0A0E9MTI2"/>
<feature type="transmembrane region" description="Helical" evidence="7">
    <location>
        <begin position="374"/>
        <end position="398"/>
    </location>
</feature>
<dbReference type="InterPro" id="IPR050250">
    <property type="entry name" value="Macrolide_Exporter_MacB"/>
</dbReference>
<feature type="transmembrane region" description="Helical" evidence="7">
    <location>
        <begin position="750"/>
        <end position="773"/>
    </location>
</feature>
<evidence type="ECO:0000313" key="10">
    <source>
        <dbReference type="EMBL" id="GAO41072.1"/>
    </source>
</evidence>
<feature type="domain" description="ABC3 transporter permease C-terminal" evidence="8">
    <location>
        <begin position="670"/>
        <end position="773"/>
    </location>
</feature>
<evidence type="ECO:0000256" key="5">
    <source>
        <dbReference type="ARBA" id="ARBA00023136"/>
    </source>
</evidence>
<feature type="transmembrane region" description="Helical" evidence="7">
    <location>
        <begin position="281"/>
        <end position="303"/>
    </location>
</feature>
<feature type="transmembrane region" description="Helical" evidence="7">
    <location>
        <begin position="21"/>
        <end position="42"/>
    </location>
</feature>
<organism evidence="10 11">
    <name type="scientific">Flavihumibacter petaseus NBRC 106054</name>
    <dbReference type="NCBI Taxonomy" id="1220578"/>
    <lineage>
        <taxon>Bacteria</taxon>
        <taxon>Pseudomonadati</taxon>
        <taxon>Bacteroidota</taxon>
        <taxon>Chitinophagia</taxon>
        <taxon>Chitinophagales</taxon>
        <taxon>Chitinophagaceae</taxon>
        <taxon>Flavihumibacter</taxon>
    </lineage>
</organism>
<name>A0A0E9MTI2_9BACT</name>
<reference evidence="10 11" key="1">
    <citation type="submission" date="2015-04" db="EMBL/GenBank/DDBJ databases">
        <title>Whole genome shotgun sequence of Flavihumibacter petaseus NBRC 106054.</title>
        <authorList>
            <person name="Miyazawa S."/>
            <person name="Hosoyama A."/>
            <person name="Hashimoto M."/>
            <person name="Noguchi M."/>
            <person name="Tsuchikane K."/>
            <person name="Ohji S."/>
            <person name="Yamazoe A."/>
            <person name="Ichikawa N."/>
            <person name="Kimura A."/>
            <person name="Fujita N."/>
        </authorList>
    </citation>
    <scope>NUCLEOTIDE SEQUENCE [LARGE SCALE GENOMIC DNA]</scope>
    <source>
        <strain evidence="10 11">NBRC 106054</strain>
    </source>
</reference>
<dbReference type="InterPro" id="IPR003838">
    <property type="entry name" value="ABC3_permease_C"/>
</dbReference>
<dbReference type="Pfam" id="PF02687">
    <property type="entry name" value="FtsX"/>
    <property type="match status" value="2"/>
</dbReference>
<proteinExistence type="inferred from homology"/>
<dbReference type="PANTHER" id="PTHR30572">
    <property type="entry name" value="MEMBRANE COMPONENT OF TRANSPORTER-RELATED"/>
    <property type="match status" value="1"/>
</dbReference>
<keyword evidence="2" id="KW-1003">Cell membrane</keyword>
<feature type="transmembrane region" description="Helical" evidence="7">
    <location>
        <begin position="667"/>
        <end position="691"/>
    </location>
</feature>
<evidence type="ECO:0000256" key="4">
    <source>
        <dbReference type="ARBA" id="ARBA00022989"/>
    </source>
</evidence>
<feature type="transmembrane region" description="Helical" evidence="7">
    <location>
        <begin position="418"/>
        <end position="443"/>
    </location>
</feature>
<comment type="subcellular location">
    <subcellularLocation>
        <location evidence="1">Cell membrane</location>
        <topology evidence="1">Multi-pass membrane protein</topology>
    </subcellularLocation>
</comment>
<keyword evidence="3 7" id="KW-0812">Transmembrane</keyword>
<gene>
    <name evidence="10" type="ORF">FPE01S_01_00840</name>
</gene>
<feature type="transmembrane region" description="Helical" evidence="7">
    <location>
        <begin position="711"/>
        <end position="738"/>
    </location>
</feature>